<protein>
    <submittedName>
        <fullName evidence="1">Uncharacterized protein</fullName>
    </submittedName>
</protein>
<proteinExistence type="predicted"/>
<reference evidence="1 2" key="1">
    <citation type="journal article" date="2012" name="J. Bacteriol.">
        <title>Genome sequence of Thalassospira xiamenensis type strain M-5.</title>
        <authorList>
            <person name="Lai Q."/>
            <person name="Shao Z."/>
        </authorList>
    </citation>
    <scope>NUCLEOTIDE SEQUENCE [LARGE SCALE GENOMIC DNA]</scope>
    <source>
        <strain evidence="1 2">M-5</strain>
    </source>
</reference>
<dbReference type="AlphaFoldDB" id="A0AB72UBS9"/>
<dbReference type="KEGG" id="txi:TH3_08025"/>
<gene>
    <name evidence="1" type="ORF">TH3_08025</name>
</gene>
<organism evidence="1 2">
    <name type="scientific">Thalassospira xiamenensis M-5 = DSM 17429</name>
    <dbReference type="NCBI Taxonomy" id="1123366"/>
    <lineage>
        <taxon>Bacteria</taxon>
        <taxon>Pseudomonadati</taxon>
        <taxon>Pseudomonadota</taxon>
        <taxon>Alphaproteobacteria</taxon>
        <taxon>Rhodospirillales</taxon>
        <taxon>Thalassospiraceae</taxon>
        <taxon>Thalassospira</taxon>
    </lineage>
</organism>
<sequence>MNFGFFGLLIVHGAFPYDTAAGASEHKTGNPIFAISQSFSRFMIQCSQTACWVETLLDPKLIMALA</sequence>
<name>A0AB72UBS9_9PROT</name>
<dbReference type="EMBL" id="CP004388">
    <property type="protein sequence ID" value="AJD51723.1"/>
    <property type="molecule type" value="Genomic_DNA"/>
</dbReference>
<evidence type="ECO:0000313" key="2">
    <source>
        <dbReference type="Proteomes" id="UP000007127"/>
    </source>
</evidence>
<evidence type="ECO:0000313" key="1">
    <source>
        <dbReference type="EMBL" id="AJD51723.1"/>
    </source>
</evidence>
<dbReference type="Proteomes" id="UP000007127">
    <property type="component" value="Chromosome"/>
</dbReference>
<accession>A0AB72UBS9</accession>